<organism evidence="3">
    <name type="scientific">Demequina capsici</name>
    <dbReference type="NCBI Taxonomy" id="3075620"/>
    <lineage>
        <taxon>Bacteria</taxon>
        <taxon>Bacillati</taxon>
        <taxon>Actinomycetota</taxon>
        <taxon>Actinomycetes</taxon>
        <taxon>Micrococcales</taxon>
        <taxon>Demequinaceae</taxon>
        <taxon>Demequina</taxon>
    </lineage>
</organism>
<evidence type="ECO:0000259" key="2">
    <source>
        <dbReference type="Pfam" id="PF07992"/>
    </source>
</evidence>
<dbReference type="Proteomes" id="UP001303408">
    <property type="component" value="Chromosome"/>
</dbReference>
<proteinExistence type="predicted"/>
<feature type="domain" description="FAD/NAD(P)-binding" evidence="2">
    <location>
        <begin position="49"/>
        <end position="363"/>
    </location>
</feature>
<keyword evidence="1" id="KW-0560">Oxidoreductase</keyword>
<dbReference type="GO" id="GO:0004497">
    <property type="term" value="F:monooxygenase activity"/>
    <property type="evidence" value="ECO:0007669"/>
    <property type="project" value="TreeGrafter"/>
</dbReference>
<evidence type="ECO:0000256" key="1">
    <source>
        <dbReference type="ARBA" id="ARBA00023002"/>
    </source>
</evidence>
<dbReference type="Pfam" id="PF07992">
    <property type="entry name" value="Pyr_redox_2"/>
    <property type="match status" value="1"/>
</dbReference>
<protein>
    <submittedName>
        <fullName evidence="3">NAD(P)-binding domain-containing protein</fullName>
    </submittedName>
</protein>
<dbReference type="InterPro" id="IPR023753">
    <property type="entry name" value="FAD/NAD-binding_dom"/>
</dbReference>
<dbReference type="PANTHER" id="PTHR43539:SF91">
    <property type="entry name" value="FAD-DEPENDENT URATE HYDROXYLASE"/>
    <property type="match status" value="1"/>
</dbReference>
<dbReference type="RefSeq" id="WP_313544969.1">
    <property type="nucleotide sequence ID" value="NZ_CP134880.1"/>
</dbReference>
<reference evidence="3" key="1">
    <citation type="submission" date="2023-09" db="EMBL/GenBank/DDBJ databases">
        <title>Demequina sp. a novel bacteria isolated from Capsicum annuum.</title>
        <authorList>
            <person name="Humaira Z."/>
            <person name="Lee J."/>
            <person name="Cho D."/>
        </authorList>
    </citation>
    <scope>NUCLEOTIDE SEQUENCE</scope>
    <source>
        <strain evidence="3">PMTSA13</strain>
    </source>
</reference>
<dbReference type="InterPro" id="IPR036188">
    <property type="entry name" value="FAD/NAD-bd_sf"/>
</dbReference>
<dbReference type="Gene3D" id="3.50.50.60">
    <property type="entry name" value="FAD/NAD(P)-binding domain"/>
    <property type="match status" value="1"/>
</dbReference>
<dbReference type="InterPro" id="IPR050982">
    <property type="entry name" value="Auxin_biosynth/cation_transpt"/>
</dbReference>
<dbReference type="EMBL" id="CP134880">
    <property type="protein sequence ID" value="WNM28507.1"/>
    <property type="molecule type" value="Genomic_DNA"/>
</dbReference>
<sequence length="509" mass="56389">MTAVPAAQPSPTDVEARLDALRSRIHDELDLLDYGGRDWVPSPGPDVLDVLIVGGGHAGQALAFALARKDVRRVLVVDGAPVGLEGPWSTQARMRTLRTPKMLKGPDNDVPALAPREWFVARYGRERWDAIRFIPRLDWQEYLQFYREVTGIDVVNETAVTSVAPPAHPDGPFIVTLSGPDGQTTRLAQRVIFATGLEGAGGVSVPQHLFHHLPKSAWGHTSHMLDFDAMKGMRIGVLGGGASAFDVAGTALEHGAADVQHFMRRAQMPAVNPLRWMEYASFVEHFCDWDDAHKWDFMRKVLEIDQPSTQSSIWRCFEHDNYKFALGSPWLSTRMDGDEVVVDVAGTEHRFDYVIAGTGVAVDLRMRPELAPFVDQVALWSDRFTPASGKEHLGLAAYPYLTGSFQFTAKNADAAPWMARLYHFAQGARVTMGITGHQLSGLPAGVQRLVWGLTRDLFREHQAAVRADFDAYDERELISLGPRPADQPPIQRHASSSWAERLHPGTIEV</sequence>
<name>A0AA96FFJ9_9MICO</name>
<dbReference type="PRINTS" id="PR00368">
    <property type="entry name" value="FADPNR"/>
</dbReference>
<dbReference type="SUPFAM" id="SSF51905">
    <property type="entry name" value="FAD/NAD(P)-binding domain"/>
    <property type="match status" value="1"/>
</dbReference>
<dbReference type="KEGG" id="dcp:RN607_05750"/>
<dbReference type="GO" id="GO:0050660">
    <property type="term" value="F:flavin adenine dinucleotide binding"/>
    <property type="evidence" value="ECO:0007669"/>
    <property type="project" value="TreeGrafter"/>
</dbReference>
<accession>A0AA96FFJ9</accession>
<dbReference type="PANTHER" id="PTHR43539">
    <property type="entry name" value="FLAVIN-BINDING MONOOXYGENASE-LIKE PROTEIN (AFU_ORTHOLOGUE AFUA_4G09220)"/>
    <property type="match status" value="1"/>
</dbReference>
<evidence type="ECO:0000313" key="3">
    <source>
        <dbReference type="EMBL" id="WNM28507.1"/>
    </source>
</evidence>
<gene>
    <name evidence="3" type="ORF">RN607_05750</name>
</gene>
<dbReference type="AlphaFoldDB" id="A0AA96FFJ9"/>